<name>W9NSL5_FUSOX</name>
<sequence length="263" mass="29394">MGSTEDPMDTSSDTLSPSITLTLNSLRTHDESPPLTPVPHHADISLSTHYGTSSPPSPEWTLVSHQHVQQIQSQFDQLSHHQTSATTDNLVEDADDLGAILLSLASIEQALFPHKRISSLIKESKEKPLLLFIVDKLYQLRKKLQIPDQYLQGEIKHLKEYITELQNECRKYGETAVIHSITAATESPFLVVLARLKDKRPDIEPINYHRVTRTEFAIILGCILGSMGYYINPNYGHTHSQMLKIGTAVACGALKARKPLEVQ</sequence>
<dbReference type="HOGENOM" id="CLU_1057832_0_0_1"/>
<dbReference type="AlphaFoldDB" id="W9NSL5"/>
<reference evidence="2" key="2">
    <citation type="submission" date="2012-05" db="EMBL/GenBank/DDBJ databases">
        <title>Annotation of the Genome Sequence of Fusarium oxysporum HDV247.</title>
        <authorList>
            <consortium name="The Broad Institute Genomics Platform"/>
            <person name="Ma L.-J."/>
            <person name="Corby-Kistler H."/>
            <person name="Broz K."/>
            <person name="Gale L.R."/>
            <person name="Jonkers W."/>
            <person name="O'Donnell K."/>
            <person name="Ploetz R."/>
            <person name="Steinberg C."/>
            <person name="Schwartz D.C."/>
            <person name="VanEtten H."/>
            <person name="Zhou S."/>
            <person name="Young S.K."/>
            <person name="Zeng Q."/>
            <person name="Gargeya S."/>
            <person name="Fitzgerald M."/>
            <person name="Abouelleil A."/>
            <person name="Alvarado L."/>
            <person name="Chapman S.B."/>
            <person name="Gainer-Dewar J."/>
            <person name="Goldberg J."/>
            <person name="Griggs A."/>
            <person name="Gujja S."/>
            <person name="Hansen M."/>
            <person name="Howarth C."/>
            <person name="Imamovic A."/>
            <person name="Ireland A."/>
            <person name="Larimer J."/>
            <person name="McCowan C."/>
            <person name="Murphy C."/>
            <person name="Pearson M."/>
            <person name="Poon T.W."/>
            <person name="Priest M."/>
            <person name="Roberts A."/>
            <person name="Saif S."/>
            <person name="Shea T."/>
            <person name="Sykes S."/>
            <person name="Wortman J."/>
            <person name="Nusbaum C."/>
            <person name="Birren B."/>
        </authorList>
    </citation>
    <scope>NUCLEOTIDE SEQUENCE</scope>
    <source>
        <strain evidence="2">HDV247</strain>
    </source>
</reference>
<feature type="compositionally biased region" description="Polar residues" evidence="1">
    <location>
        <begin position="45"/>
        <end position="54"/>
    </location>
</feature>
<dbReference type="OrthoDB" id="5000623at2759"/>
<reference evidence="2" key="1">
    <citation type="submission" date="2011-10" db="EMBL/GenBank/DDBJ databases">
        <title>The Genome Sequence of Fusarium oxysporum HDV247.</title>
        <authorList>
            <consortium name="The Broad Institute Genome Sequencing Platform"/>
            <person name="Ma L.-J."/>
            <person name="Gale L.R."/>
            <person name="Schwartz D.C."/>
            <person name="Zhou S."/>
            <person name="Corby-Kistler H."/>
            <person name="Young S.K."/>
            <person name="Zeng Q."/>
            <person name="Gargeya S."/>
            <person name="Fitzgerald M."/>
            <person name="Haas B."/>
            <person name="Abouelleil A."/>
            <person name="Alvarado L."/>
            <person name="Arachchi H.M."/>
            <person name="Berlin A."/>
            <person name="Brown A."/>
            <person name="Chapman S.B."/>
            <person name="Chen Z."/>
            <person name="Dunbar C."/>
            <person name="Freedman E."/>
            <person name="Gearin G."/>
            <person name="Goldberg J."/>
            <person name="Griggs A."/>
            <person name="Gujja S."/>
            <person name="Heiman D."/>
            <person name="Howarth C."/>
            <person name="Larson L."/>
            <person name="Lui A."/>
            <person name="MacDonald P.J.P."/>
            <person name="Montmayeur A."/>
            <person name="Murphy C."/>
            <person name="Neiman D."/>
            <person name="Pearson M."/>
            <person name="Priest M."/>
            <person name="Roberts A."/>
            <person name="Saif S."/>
            <person name="Shea T."/>
            <person name="Shenoy N."/>
            <person name="Sisk P."/>
            <person name="Stolte C."/>
            <person name="Sykes S."/>
            <person name="Wortman J."/>
            <person name="Nusbaum C."/>
            <person name="Birren B."/>
        </authorList>
    </citation>
    <scope>NUCLEOTIDE SEQUENCE [LARGE SCALE GENOMIC DNA]</scope>
    <source>
        <strain evidence="2">HDV247</strain>
    </source>
</reference>
<gene>
    <name evidence="2" type="ORF">FOVG_17886</name>
</gene>
<dbReference type="EMBL" id="JH651035">
    <property type="protein sequence ID" value="EXA30790.1"/>
    <property type="molecule type" value="Genomic_DNA"/>
</dbReference>
<evidence type="ECO:0000313" key="2">
    <source>
        <dbReference type="EMBL" id="EXA30790.1"/>
    </source>
</evidence>
<accession>W9NSL5</accession>
<dbReference type="Proteomes" id="UP000030751">
    <property type="component" value="Unassembled WGS sequence"/>
</dbReference>
<protein>
    <submittedName>
        <fullName evidence="2">Uncharacterized protein</fullName>
    </submittedName>
</protein>
<organism evidence="2">
    <name type="scientific">Fusarium oxysporum f. sp. pisi HDV247</name>
    <dbReference type="NCBI Taxonomy" id="1080344"/>
    <lineage>
        <taxon>Eukaryota</taxon>
        <taxon>Fungi</taxon>
        <taxon>Dikarya</taxon>
        <taxon>Ascomycota</taxon>
        <taxon>Pezizomycotina</taxon>
        <taxon>Sordariomycetes</taxon>
        <taxon>Hypocreomycetidae</taxon>
        <taxon>Hypocreales</taxon>
        <taxon>Nectriaceae</taxon>
        <taxon>Fusarium</taxon>
        <taxon>Fusarium oxysporum species complex</taxon>
    </lineage>
</organism>
<proteinExistence type="predicted"/>
<feature type="region of interest" description="Disordered" evidence="1">
    <location>
        <begin position="27"/>
        <end position="60"/>
    </location>
</feature>
<evidence type="ECO:0000256" key="1">
    <source>
        <dbReference type="SAM" id="MobiDB-lite"/>
    </source>
</evidence>